<name>A0A8K0KBN5_LADFU</name>
<keyword evidence="1" id="KW-0175">Coiled coil</keyword>
<dbReference type="InterPro" id="IPR052772">
    <property type="entry name" value="Endo/PolyKinase_Domain-Protein"/>
</dbReference>
<dbReference type="Gene3D" id="3.40.50.300">
    <property type="entry name" value="P-loop containing nucleotide triphosphate hydrolases"/>
    <property type="match status" value="1"/>
</dbReference>
<evidence type="ECO:0000259" key="3">
    <source>
        <dbReference type="PROSITE" id="PS50828"/>
    </source>
</evidence>
<dbReference type="InterPro" id="IPR013899">
    <property type="entry name" value="DUF1771"/>
</dbReference>
<dbReference type="InterPro" id="IPR002625">
    <property type="entry name" value="Smr_dom"/>
</dbReference>
<dbReference type="GO" id="GO:0005634">
    <property type="term" value="C:nucleus"/>
    <property type="evidence" value="ECO:0007669"/>
    <property type="project" value="TreeGrafter"/>
</dbReference>
<feature type="region of interest" description="Disordered" evidence="2">
    <location>
        <begin position="642"/>
        <end position="666"/>
    </location>
</feature>
<dbReference type="Proteomes" id="UP000792457">
    <property type="component" value="Unassembled WGS sequence"/>
</dbReference>
<feature type="domain" description="Smr" evidence="3">
    <location>
        <begin position="1746"/>
        <end position="1831"/>
    </location>
</feature>
<organism evidence="4 5">
    <name type="scientific">Ladona fulva</name>
    <name type="common">Scarce chaser dragonfly</name>
    <name type="synonym">Libellula fulva</name>
    <dbReference type="NCBI Taxonomy" id="123851"/>
    <lineage>
        <taxon>Eukaryota</taxon>
        <taxon>Metazoa</taxon>
        <taxon>Ecdysozoa</taxon>
        <taxon>Arthropoda</taxon>
        <taxon>Hexapoda</taxon>
        <taxon>Insecta</taxon>
        <taxon>Pterygota</taxon>
        <taxon>Palaeoptera</taxon>
        <taxon>Odonata</taxon>
        <taxon>Epiprocta</taxon>
        <taxon>Anisoptera</taxon>
        <taxon>Libelluloidea</taxon>
        <taxon>Libellulidae</taxon>
        <taxon>Ladona</taxon>
    </lineage>
</organism>
<evidence type="ECO:0000313" key="5">
    <source>
        <dbReference type="Proteomes" id="UP000792457"/>
    </source>
</evidence>
<dbReference type="EMBL" id="KZ308556">
    <property type="protein sequence ID" value="KAG8231432.1"/>
    <property type="molecule type" value="Genomic_DNA"/>
</dbReference>
<dbReference type="OrthoDB" id="3231855at2759"/>
<sequence length="1840" mass="205691">MTTLRMAESFEVLGDDTEKNFILAKLVSLYGDIVEFDVINLVAQENEWNETKCIECLQVLGDYQEADIDSKCFNDDPQPTINDVSNIISAASGNPLDPPKKTEVEVAAQLRAKSYTRVAAPTKSVKPKMADNVGNAQGRMLPIRQLSPSNTGMQKSVETQEHHDRVKELIKSGIPVLILLRGLPGSGKSTLAKNLLSTPGARGSVHSTDEFFHVPRGGKGQTLYQYDPLRLGEAHEWNRVQVLRAIAHGVTPIIVDNTNVQKWEMLPYVEMALEPWEAESKLRKMAANGSLPKNNICSSLGPARKSMIGKKCSCGFVVGDTCKVPYEVELLEPLTWWYRNPTRLAKVNQHGVSQKKITQMLSNFDFNVTGKSLVNHLQKIKSNTPANPQRDNIRPHNQSKKQATASGLSGAPIYNVAPPKPIQGNQYGVRPKPLFPPNIGGSNALNPPVVNQFQTPPRFPLMPHPQFQFPPSLLSFQAPLPSGQPFSHQSQFCTTNTRPKMTQQIVDQTIKDKPKKEDFNMHSLTHQSFSKSASNISSVPDDNRSSYANLSQPEEKIEIPSKGSFAISESNIHKKSQEAVSFVGSECKDMTEEELDEWMKNNSKWGWESSDDESEDECKTDVNEPKPERVLKLRHKDNISEKGLKEDDIADEVSHKSKDDMSDDREVSEWVIEKDDPLITWDTPEVTIESSKVETVGPLPPRSSKRKRLVENLTDPDDSPEEEKKNSLSDQNEVVITQQIHSLLGEYGDTEKGINFHKEMSKDMADEKNPMLENVDIVCVLGDAAECKNSDSAKTYGILNNDEKLSVKLDMPSSEETEKSNQFKSKICSIESNSMLTEFGIDSSVSTDDTVKLNSESVWRVNDNEAKLTATDEVLPMKPDESVTYATSAFINSMAPKEELDSYCKENSGENSELTISSSANEQNEMTPENWMLLAPFIKEGLQWFDYGCKKSRCKEKETDNSEKKNNVEVAQPSECEQAFPVHVSASKTVVGSTQDSEEIKSGHPPTGQVEVKVQLEDNSETSGITQSSENTEIIGSITVCETELIKRNGPCILSEISHAALEVKEMEISHLEALDTVIFETAVCSHDSVKFSEGETKNIQNLGTSTSYVPTVSKSDVSYEVPDLKNAQEITESDTNVTTSDIEVPLKEISDENEMQSCIPSTCVAPHSLAFESDHSCKTIDSALAADLSDMKIEPEVENEQAVSLLEILENLRKIKLAGKVSASVVDSVATEETKEKCSSEKVGVIVDSEVQSYSIVSERGLDSTNVSALSEICINEEKERSLKIKKEKEKCLTDWSELYEDEADTVDIDNESETFPLVLDSNFIKQICQKFGNPYQDSMDESSKFSSCNNDSGVTVQVPANLARKLHECWLKTQWNTILVEEEASQKMVIEDELLAHQLQALEEEELKEKREHKSSNTPNLREIMDMEMAMAIYKADQNRNTETPQKNDLSTRLSWDMLTKEFPHIPQDVVTEVFSAYNFSYENAREALVASLPDYERGLHENKVKDVVSPEILAAQEKALIEKAKLESLKLQALEEEELKEKREHKSSNTPNLREIMDMEMAMAIYKADQNRNTETPQKNDLSTRLSWDMLTKEFPHIPQDVVTEVFSAYNFSYENAREALVASLPDYGRFNSKEPLVEVEKVIVESEDEGSWEAQVDLARKAASLNRRLQKERHAQAQAASRSGIPSAAAYYCRMASLHKQKVDEANRKAANILSRVFTGEYNELKDGTSGDKEISQPPMTLDMHSMTVLEALRVLNAFLDAHAEWLRNSKRKSSQSKMVTLFLITGRGVNSLGGIPRIKPAVEKQLEKRGVWYEELNPGLLRVMVSANLPPARKL</sequence>
<dbReference type="SUPFAM" id="SSF160443">
    <property type="entry name" value="SMR domain-like"/>
    <property type="match status" value="1"/>
</dbReference>
<evidence type="ECO:0000313" key="4">
    <source>
        <dbReference type="EMBL" id="KAG8231432.1"/>
    </source>
</evidence>
<dbReference type="SUPFAM" id="SSF52540">
    <property type="entry name" value="P-loop containing nucleoside triphosphate hydrolases"/>
    <property type="match status" value="1"/>
</dbReference>
<reference evidence="4" key="1">
    <citation type="submission" date="2013-04" db="EMBL/GenBank/DDBJ databases">
        <authorList>
            <person name="Qu J."/>
            <person name="Murali S.C."/>
            <person name="Bandaranaike D."/>
            <person name="Bellair M."/>
            <person name="Blankenburg K."/>
            <person name="Chao H."/>
            <person name="Dinh H."/>
            <person name="Doddapaneni H."/>
            <person name="Downs B."/>
            <person name="Dugan-Rocha S."/>
            <person name="Elkadiri S."/>
            <person name="Gnanaolivu R.D."/>
            <person name="Hernandez B."/>
            <person name="Javaid M."/>
            <person name="Jayaseelan J.C."/>
            <person name="Lee S."/>
            <person name="Li M."/>
            <person name="Ming W."/>
            <person name="Munidasa M."/>
            <person name="Muniz J."/>
            <person name="Nguyen L."/>
            <person name="Ongeri F."/>
            <person name="Osuji N."/>
            <person name="Pu L.-L."/>
            <person name="Puazo M."/>
            <person name="Qu C."/>
            <person name="Quiroz J."/>
            <person name="Raj R."/>
            <person name="Weissenberger G."/>
            <person name="Xin Y."/>
            <person name="Zou X."/>
            <person name="Han Y."/>
            <person name="Richards S."/>
            <person name="Worley K."/>
            <person name="Muzny D."/>
            <person name="Gibbs R."/>
        </authorList>
    </citation>
    <scope>NUCLEOTIDE SEQUENCE</scope>
    <source>
        <strain evidence="4">Sampled in the wild</strain>
    </source>
</reference>
<feature type="coiled-coil region" evidence="1">
    <location>
        <begin position="1520"/>
        <end position="1549"/>
    </location>
</feature>
<feature type="region of interest" description="Disordered" evidence="2">
    <location>
        <begin position="905"/>
        <end position="924"/>
    </location>
</feature>
<evidence type="ECO:0000256" key="1">
    <source>
        <dbReference type="SAM" id="Coils"/>
    </source>
</evidence>
<reference evidence="4" key="2">
    <citation type="submission" date="2017-10" db="EMBL/GenBank/DDBJ databases">
        <title>Ladona fulva Genome sequencing and assembly.</title>
        <authorList>
            <person name="Murali S."/>
            <person name="Richards S."/>
            <person name="Bandaranaike D."/>
            <person name="Bellair M."/>
            <person name="Blankenburg K."/>
            <person name="Chao H."/>
            <person name="Dinh H."/>
            <person name="Doddapaneni H."/>
            <person name="Dugan-Rocha S."/>
            <person name="Elkadiri S."/>
            <person name="Gnanaolivu R."/>
            <person name="Hernandez B."/>
            <person name="Skinner E."/>
            <person name="Javaid M."/>
            <person name="Lee S."/>
            <person name="Li M."/>
            <person name="Ming W."/>
            <person name="Munidasa M."/>
            <person name="Muniz J."/>
            <person name="Nguyen L."/>
            <person name="Hughes D."/>
            <person name="Osuji N."/>
            <person name="Pu L.-L."/>
            <person name="Puazo M."/>
            <person name="Qu C."/>
            <person name="Quiroz J."/>
            <person name="Raj R."/>
            <person name="Weissenberger G."/>
            <person name="Xin Y."/>
            <person name="Zou X."/>
            <person name="Han Y."/>
            <person name="Worley K."/>
            <person name="Muzny D."/>
            <person name="Gibbs R."/>
        </authorList>
    </citation>
    <scope>NUCLEOTIDE SEQUENCE</scope>
    <source>
        <strain evidence="4">Sampled in the wild</strain>
    </source>
</reference>
<dbReference type="InterPro" id="IPR027417">
    <property type="entry name" value="P-loop_NTPase"/>
</dbReference>
<dbReference type="Gene3D" id="3.30.1370.110">
    <property type="match status" value="1"/>
</dbReference>
<feature type="region of interest" description="Disordered" evidence="2">
    <location>
        <begin position="690"/>
        <end position="731"/>
    </location>
</feature>
<dbReference type="InterPro" id="IPR036063">
    <property type="entry name" value="Smr_dom_sf"/>
</dbReference>
<dbReference type="PANTHER" id="PTHR46535">
    <property type="entry name" value="NEDD4-BINDING PROTEIN 2"/>
    <property type="match status" value="1"/>
</dbReference>
<gene>
    <name evidence="4" type="ORF">J437_LFUL000149</name>
</gene>
<evidence type="ECO:0000256" key="2">
    <source>
        <dbReference type="SAM" id="MobiDB-lite"/>
    </source>
</evidence>
<dbReference type="SMART" id="SM01162">
    <property type="entry name" value="DUF1771"/>
    <property type="match status" value="1"/>
</dbReference>
<dbReference type="Pfam" id="PF13671">
    <property type="entry name" value="AAA_33"/>
    <property type="match status" value="1"/>
</dbReference>
<accession>A0A8K0KBN5</accession>
<feature type="region of interest" description="Disordered" evidence="2">
    <location>
        <begin position="528"/>
        <end position="555"/>
    </location>
</feature>
<feature type="compositionally biased region" description="Polar residues" evidence="2">
    <location>
        <begin position="528"/>
        <end position="552"/>
    </location>
</feature>
<keyword evidence="5" id="KW-1185">Reference proteome</keyword>
<dbReference type="GO" id="GO:0004519">
    <property type="term" value="F:endonuclease activity"/>
    <property type="evidence" value="ECO:0007669"/>
    <property type="project" value="TreeGrafter"/>
</dbReference>
<dbReference type="PANTHER" id="PTHR46535:SF1">
    <property type="entry name" value="NEDD4-BINDING PROTEIN 2"/>
    <property type="match status" value="1"/>
</dbReference>
<feature type="region of interest" description="Disordered" evidence="2">
    <location>
        <begin position="382"/>
        <end position="426"/>
    </location>
</feature>
<feature type="compositionally biased region" description="Polar residues" evidence="2">
    <location>
        <begin position="909"/>
        <end position="924"/>
    </location>
</feature>
<protein>
    <recommendedName>
        <fullName evidence="3">Smr domain-containing protein</fullName>
    </recommendedName>
</protein>
<dbReference type="SMART" id="SM00463">
    <property type="entry name" value="SMR"/>
    <property type="match status" value="1"/>
</dbReference>
<comment type="caution">
    <text evidence="4">The sequence shown here is derived from an EMBL/GenBank/DDBJ whole genome shotgun (WGS) entry which is preliminary data.</text>
</comment>
<dbReference type="PROSITE" id="PS50828">
    <property type="entry name" value="SMR"/>
    <property type="match status" value="1"/>
</dbReference>
<proteinExistence type="predicted"/>